<comment type="caution">
    <text evidence="6">The sequence shown here is derived from an EMBL/GenBank/DDBJ whole genome shotgun (WGS) entry which is preliminary data.</text>
</comment>
<evidence type="ECO:0000256" key="4">
    <source>
        <dbReference type="ARBA" id="ARBA00023242"/>
    </source>
</evidence>
<proteinExistence type="predicted"/>
<keyword evidence="4" id="KW-0539">Nucleus</keyword>
<dbReference type="Pfam" id="PF07716">
    <property type="entry name" value="bZIP_2"/>
    <property type="match status" value="1"/>
</dbReference>
<dbReference type="CDD" id="cd14687">
    <property type="entry name" value="bZIP_ATF2"/>
    <property type="match status" value="1"/>
</dbReference>
<evidence type="ECO:0000313" key="6">
    <source>
        <dbReference type="EMBL" id="OHF01693.1"/>
    </source>
</evidence>
<dbReference type="GeneID" id="34556044"/>
<dbReference type="Proteomes" id="UP000176998">
    <property type="component" value="Unassembled WGS sequence"/>
</dbReference>
<dbReference type="RefSeq" id="XP_022478835.1">
    <property type="nucleotide sequence ID" value="XM_022614534.1"/>
</dbReference>
<keyword evidence="3" id="KW-0804">Transcription</keyword>
<dbReference type="OrthoDB" id="295274at2759"/>
<accession>A0A1G4BK53</accession>
<keyword evidence="2" id="KW-0805">Transcription regulation</keyword>
<organism evidence="6 7">
    <name type="scientific">Colletotrichum orchidophilum</name>
    <dbReference type="NCBI Taxonomy" id="1209926"/>
    <lineage>
        <taxon>Eukaryota</taxon>
        <taxon>Fungi</taxon>
        <taxon>Dikarya</taxon>
        <taxon>Ascomycota</taxon>
        <taxon>Pezizomycotina</taxon>
        <taxon>Sordariomycetes</taxon>
        <taxon>Hypocreomycetidae</taxon>
        <taxon>Glomerellales</taxon>
        <taxon>Glomerellaceae</taxon>
        <taxon>Colletotrichum</taxon>
    </lineage>
</organism>
<feature type="domain" description="BZIP" evidence="5">
    <location>
        <begin position="205"/>
        <end position="268"/>
    </location>
</feature>
<dbReference type="EMBL" id="MJBS01000017">
    <property type="protein sequence ID" value="OHF01693.1"/>
    <property type="molecule type" value="Genomic_DNA"/>
</dbReference>
<evidence type="ECO:0000256" key="2">
    <source>
        <dbReference type="ARBA" id="ARBA00023015"/>
    </source>
</evidence>
<dbReference type="Gene3D" id="1.20.5.170">
    <property type="match status" value="1"/>
</dbReference>
<dbReference type="PANTHER" id="PTHR19304">
    <property type="entry name" value="CYCLIC-AMP RESPONSE ELEMENT BINDING PROTEIN"/>
    <property type="match status" value="1"/>
</dbReference>
<dbReference type="GO" id="GO:0003700">
    <property type="term" value="F:DNA-binding transcription factor activity"/>
    <property type="evidence" value="ECO:0007669"/>
    <property type="project" value="InterPro"/>
</dbReference>
<dbReference type="STRING" id="1209926.A0A1G4BK53"/>
<dbReference type="AlphaFoldDB" id="A0A1G4BK53"/>
<dbReference type="InterPro" id="IPR004827">
    <property type="entry name" value="bZIP"/>
</dbReference>
<evidence type="ECO:0000259" key="5">
    <source>
        <dbReference type="PROSITE" id="PS50217"/>
    </source>
</evidence>
<keyword evidence="7" id="KW-1185">Reference proteome</keyword>
<dbReference type="PROSITE" id="PS00036">
    <property type="entry name" value="BZIP_BASIC"/>
    <property type="match status" value="1"/>
</dbReference>
<dbReference type="PROSITE" id="PS50217">
    <property type="entry name" value="BZIP"/>
    <property type="match status" value="1"/>
</dbReference>
<dbReference type="SUPFAM" id="SSF57959">
    <property type="entry name" value="Leucine zipper domain"/>
    <property type="match status" value="1"/>
</dbReference>
<protein>
    <recommendedName>
        <fullName evidence="5">BZIP domain-containing protein</fullName>
    </recommendedName>
</protein>
<sequence length="319" mass="35629">MAEPQQMDQYIELLPPDSFQPRGDDNEQYQQFLQPYSYEPAVENLLPPDGSIGPTSSTYWEAETQSHYPFSLGTSIASDYMMAGWAPPCNVGSTYPWLGAQVDQVDPSQPVQWPIAVEVLPTLNAPRQHPPDNRIEPTSIESGGLLENVTRNTADTMVQEKPTTPQEAPVRNPKAEIARDHVPTASTTPHDVGMIGNEDTEHIEPQKRSPYRVKNRAAAKRCREKTKQYEIDLVAKETQVMQQRVYLVACIRALKNEVLSLRSQILDHGECSCEEIRRYIARTATIISAGDLDDMILPSDDGGIHYLERAVAASIPPYS</sequence>
<evidence type="ECO:0000313" key="7">
    <source>
        <dbReference type="Proteomes" id="UP000176998"/>
    </source>
</evidence>
<gene>
    <name evidence="6" type="ORF">CORC01_02884</name>
</gene>
<name>A0A1G4BK53_9PEZI</name>
<dbReference type="InterPro" id="IPR051027">
    <property type="entry name" value="bZIP_transcription_factors"/>
</dbReference>
<evidence type="ECO:0000256" key="1">
    <source>
        <dbReference type="ARBA" id="ARBA00004123"/>
    </source>
</evidence>
<evidence type="ECO:0000256" key="3">
    <source>
        <dbReference type="ARBA" id="ARBA00023163"/>
    </source>
</evidence>
<comment type="subcellular location">
    <subcellularLocation>
        <location evidence="1">Nucleus</location>
    </subcellularLocation>
</comment>
<reference evidence="6 7" key="1">
    <citation type="submission" date="2016-09" db="EMBL/GenBank/DDBJ databases">
        <authorList>
            <person name="Capua I."/>
            <person name="De Benedictis P."/>
            <person name="Joannis T."/>
            <person name="Lombin L.H."/>
            <person name="Cattoli G."/>
        </authorList>
    </citation>
    <scope>NUCLEOTIDE SEQUENCE [LARGE SCALE GENOMIC DNA]</scope>
    <source>
        <strain evidence="6 7">IMI 309357</strain>
    </source>
</reference>
<dbReference type="InterPro" id="IPR046347">
    <property type="entry name" value="bZIP_sf"/>
</dbReference>
<dbReference type="GO" id="GO:0005634">
    <property type="term" value="C:nucleus"/>
    <property type="evidence" value="ECO:0007669"/>
    <property type="project" value="UniProtKB-SubCell"/>
</dbReference>